<evidence type="ECO:0000313" key="17">
    <source>
        <dbReference type="Proteomes" id="UP000475862"/>
    </source>
</evidence>
<evidence type="ECO:0000256" key="11">
    <source>
        <dbReference type="ARBA" id="ARBA00023163"/>
    </source>
</evidence>
<evidence type="ECO:0000256" key="14">
    <source>
        <dbReference type="SAM" id="MobiDB-lite"/>
    </source>
</evidence>
<keyword evidence="17" id="KW-1185">Reference proteome</keyword>
<keyword evidence="6" id="KW-0479">Metal-binding</keyword>
<dbReference type="EMBL" id="VYZN01000057">
    <property type="protein sequence ID" value="KAE9525893.1"/>
    <property type="molecule type" value="Genomic_DNA"/>
</dbReference>
<dbReference type="InterPro" id="IPR043540">
    <property type="entry name" value="RING1/RING2"/>
</dbReference>
<name>A0A6G0T4U8_APHGL</name>
<evidence type="ECO:0000256" key="9">
    <source>
        <dbReference type="ARBA" id="ARBA00022833"/>
    </source>
</evidence>
<feature type="compositionally biased region" description="Basic residues" evidence="14">
    <location>
        <begin position="146"/>
        <end position="159"/>
    </location>
</feature>
<dbReference type="InterPro" id="IPR013083">
    <property type="entry name" value="Znf_RING/FYVE/PHD"/>
</dbReference>
<dbReference type="UniPathway" id="UPA00143"/>
<evidence type="ECO:0000256" key="6">
    <source>
        <dbReference type="ARBA" id="ARBA00022723"/>
    </source>
</evidence>
<dbReference type="AlphaFoldDB" id="A0A6G0T4U8"/>
<evidence type="ECO:0000256" key="8">
    <source>
        <dbReference type="ARBA" id="ARBA00022786"/>
    </source>
</evidence>
<dbReference type="GO" id="GO:0003682">
    <property type="term" value="F:chromatin binding"/>
    <property type="evidence" value="ECO:0007669"/>
    <property type="project" value="TreeGrafter"/>
</dbReference>
<accession>A0A6G0T4U8</accession>
<dbReference type="Gene3D" id="3.30.40.10">
    <property type="entry name" value="Zinc/RING finger domain, C3HC4 (zinc finger)"/>
    <property type="match status" value="1"/>
</dbReference>
<evidence type="ECO:0000256" key="1">
    <source>
        <dbReference type="ARBA" id="ARBA00000900"/>
    </source>
</evidence>
<evidence type="ECO:0000256" key="13">
    <source>
        <dbReference type="PROSITE-ProRule" id="PRU00175"/>
    </source>
</evidence>
<keyword evidence="10" id="KW-0805">Transcription regulation</keyword>
<dbReference type="Pfam" id="PF16207">
    <property type="entry name" value="RAWUL"/>
    <property type="match status" value="1"/>
</dbReference>
<comment type="subcellular location">
    <subcellularLocation>
        <location evidence="2">Nucleus</location>
    </subcellularLocation>
</comment>
<dbReference type="Proteomes" id="UP000475862">
    <property type="component" value="Unassembled WGS sequence"/>
</dbReference>
<evidence type="ECO:0000256" key="12">
    <source>
        <dbReference type="ARBA" id="ARBA00023242"/>
    </source>
</evidence>
<dbReference type="PANTHER" id="PTHR46076:SF3">
    <property type="entry name" value="E3 UBIQUITIN-PROTEIN LIGASE RING1"/>
    <property type="match status" value="1"/>
</dbReference>
<keyword evidence="7 13" id="KW-0863">Zinc-finger</keyword>
<proteinExistence type="predicted"/>
<sequence length="330" mass="38045">MASTNSSKLGREWDLSAYELQRTPHEVITDDTEIAVPLRSLERELMCPICLDLLNKTVATKCLHRFCSECITTALRSGNKECPTCRQKIKSKRCVRRDPGFDNLITSFYPNREEYYAYQRNLIEKIKKNQSQDNLIQSINEGLKMQQKKRSYQTKKKRSLQQTESNSSNTLTPSTSSQMNVKSTESAVQANEIKKKIKILNSSSSIPNIIERSDASVGVSLNDLELVLKPHPKKMLNNNGLGNKSSQTDLRYLKVPPATTVKHLSSYLTMRFNLDHDEDFGNNQMKVLFYILYNADQLVLLNDNMTFQNVQKTFWNFKKEKPIEIFYSYN</sequence>
<dbReference type="GO" id="GO:0008270">
    <property type="term" value="F:zinc ion binding"/>
    <property type="evidence" value="ECO:0007669"/>
    <property type="project" value="UniProtKB-KW"/>
</dbReference>
<keyword evidence="11" id="KW-0804">Transcription</keyword>
<dbReference type="InterPro" id="IPR017907">
    <property type="entry name" value="Znf_RING_CS"/>
</dbReference>
<dbReference type="GO" id="GO:0000151">
    <property type="term" value="C:ubiquitin ligase complex"/>
    <property type="evidence" value="ECO:0007669"/>
    <property type="project" value="InterPro"/>
</dbReference>
<dbReference type="GO" id="GO:0031519">
    <property type="term" value="C:PcG protein complex"/>
    <property type="evidence" value="ECO:0007669"/>
    <property type="project" value="TreeGrafter"/>
</dbReference>
<keyword evidence="8" id="KW-0833">Ubl conjugation pathway</keyword>
<feature type="compositionally biased region" description="Low complexity" evidence="14">
    <location>
        <begin position="163"/>
        <end position="177"/>
    </location>
</feature>
<evidence type="ECO:0000259" key="15">
    <source>
        <dbReference type="PROSITE" id="PS50089"/>
    </source>
</evidence>
<feature type="region of interest" description="Disordered" evidence="14">
    <location>
        <begin position="144"/>
        <end position="187"/>
    </location>
</feature>
<organism evidence="16 17">
    <name type="scientific">Aphis glycines</name>
    <name type="common">Soybean aphid</name>
    <dbReference type="NCBI Taxonomy" id="307491"/>
    <lineage>
        <taxon>Eukaryota</taxon>
        <taxon>Metazoa</taxon>
        <taxon>Ecdysozoa</taxon>
        <taxon>Arthropoda</taxon>
        <taxon>Hexapoda</taxon>
        <taxon>Insecta</taxon>
        <taxon>Pterygota</taxon>
        <taxon>Neoptera</taxon>
        <taxon>Paraneoptera</taxon>
        <taxon>Hemiptera</taxon>
        <taxon>Sternorrhyncha</taxon>
        <taxon>Aphidomorpha</taxon>
        <taxon>Aphidoidea</taxon>
        <taxon>Aphididae</taxon>
        <taxon>Aphidini</taxon>
        <taxon>Aphis</taxon>
        <taxon>Aphis</taxon>
    </lineage>
</organism>
<dbReference type="PROSITE" id="PS00518">
    <property type="entry name" value="ZF_RING_1"/>
    <property type="match status" value="1"/>
</dbReference>
<dbReference type="GO" id="GO:0061630">
    <property type="term" value="F:ubiquitin protein ligase activity"/>
    <property type="evidence" value="ECO:0007669"/>
    <property type="project" value="UniProtKB-EC"/>
</dbReference>
<comment type="catalytic activity">
    <reaction evidence="1">
        <text>S-ubiquitinyl-[E2 ubiquitin-conjugating enzyme]-L-cysteine + [acceptor protein]-L-lysine = [E2 ubiquitin-conjugating enzyme]-L-cysteine + N(6)-ubiquitinyl-[acceptor protein]-L-lysine.</text>
        <dbReference type="EC" id="2.3.2.27"/>
    </reaction>
</comment>
<dbReference type="OrthoDB" id="337575at2759"/>
<comment type="caution">
    <text evidence="16">The sequence shown here is derived from an EMBL/GenBank/DDBJ whole genome shotgun (WGS) entry which is preliminary data.</text>
</comment>
<protein>
    <recommendedName>
        <fullName evidence="4">RING-type E3 ubiquitin transferase</fullName>
        <ecNumber evidence="4">2.3.2.27</ecNumber>
    </recommendedName>
</protein>
<feature type="compositionally biased region" description="Polar residues" evidence="14">
    <location>
        <begin position="178"/>
        <end position="187"/>
    </location>
</feature>
<evidence type="ECO:0000313" key="16">
    <source>
        <dbReference type="EMBL" id="KAE9525893.1"/>
    </source>
</evidence>
<evidence type="ECO:0000256" key="3">
    <source>
        <dbReference type="ARBA" id="ARBA00004906"/>
    </source>
</evidence>
<evidence type="ECO:0000256" key="2">
    <source>
        <dbReference type="ARBA" id="ARBA00004123"/>
    </source>
</evidence>
<dbReference type="CDD" id="cd16531">
    <property type="entry name" value="RING-HC_RING1-like"/>
    <property type="match status" value="1"/>
</dbReference>
<dbReference type="GO" id="GO:0016567">
    <property type="term" value="P:protein ubiquitination"/>
    <property type="evidence" value="ECO:0007669"/>
    <property type="project" value="UniProtKB-UniPathway"/>
</dbReference>
<dbReference type="Pfam" id="PF13923">
    <property type="entry name" value="zf-C3HC4_2"/>
    <property type="match status" value="1"/>
</dbReference>
<evidence type="ECO:0000256" key="10">
    <source>
        <dbReference type="ARBA" id="ARBA00023015"/>
    </source>
</evidence>
<dbReference type="Gene3D" id="3.10.20.90">
    <property type="entry name" value="Phosphatidylinositol 3-kinase Catalytic Subunit, Chain A, domain 1"/>
    <property type="match status" value="1"/>
</dbReference>
<comment type="pathway">
    <text evidence="3">Protein modification; protein ubiquitination.</text>
</comment>
<dbReference type="SMART" id="SM00184">
    <property type="entry name" value="RING"/>
    <property type="match status" value="1"/>
</dbReference>
<dbReference type="EC" id="2.3.2.27" evidence="4"/>
<dbReference type="PANTHER" id="PTHR46076">
    <property type="entry name" value="E3 UBIQUITIN-PROTEIN LIGASE RING1 / RING 2 FAMILY MEMBER"/>
    <property type="match status" value="1"/>
</dbReference>
<reference evidence="16 17" key="1">
    <citation type="submission" date="2019-08" db="EMBL/GenBank/DDBJ databases">
        <title>The genome of the soybean aphid Biotype 1, its phylome, world population structure and adaptation to the North American continent.</title>
        <authorList>
            <person name="Giordano R."/>
            <person name="Donthu R.K."/>
            <person name="Hernandez A.G."/>
            <person name="Wright C.L."/>
            <person name="Zimin A.V."/>
        </authorList>
    </citation>
    <scope>NUCLEOTIDE SEQUENCE [LARGE SCALE GENOMIC DNA]</scope>
    <source>
        <tissue evidence="16">Whole aphids</tissue>
    </source>
</reference>
<evidence type="ECO:0000256" key="5">
    <source>
        <dbReference type="ARBA" id="ARBA00022679"/>
    </source>
</evidence>
<keyword evidence="9" id="KW-0862">Zinc</keyword>
<dbReference type="SUPFAM" id="SSF57850">
    <property type="entry name" value="RING/U-box"/>
    <property type="match status" value="1"/>
</dbReference>
<dbReference type="PROSITE" id="PS50089">
    <property type="entry name" value="ZF_RING_2"/>
    <property type="match status" value="1"/>
</dbReference>
<keyword evidence="12" id="KW-0539">Nucleus</keyword>
<dbReference type="InterPro" id="IPR032443">
    <property type="entry name" value="RAWUL"/>
</dbReference>
<evidence type="ECO:0000256" key="7">
    <source>
        <dbReference type="ARBA" id="ARBA00022771"/>
    </source>
</evidence>
<keyword evidence="5" id="KW-0808">Transferase</keyword>
<dbReference type="InterPro" id="IPR001841">
    <property type="entry name" value="Znf_RING"/>
</dbReference>
<feature type="domain" description="RING-type" evidence="15">
    <location>
        <begin position="47"/>
        <end position="86"/>
    </location>
</feature>
<gene>
    <name evidence="16" type="ORF">AGLY_013942</name>
</gene>
<evidence type="ECO:0000256" key="4">
    <source>
        <dbReference type="ARBA" id="ARBA00012483"/>
    </source>
</evidence>